<organism evidence="2 3">
    <name type="scientific">Parabacteroides acidifaciens</name>
    <dbReference type="NCBI Taxonomy" id="2290935"/>
    <lineage>
        <taxon>Bacteria</taxon>
        <taxon>Pseudomonadati</taxon>
        <taxon>Bacteroidota</taxon>
        <taxon>Bacteroidia</taxon>
        <taxon>Bacteroidales</taxon>
        <taxon>Tannerellaceae</taxon>
        <taxon>Parabacteroides</taxon>
    </lineage>
</organism>
<dbReference type="Gene3D" id="1.25.40.10">
    <property type="entry name" value="Tetratricopeptide repeat domain"/>
    <property type="match status" value="2"/>
</dbReference>
<name>A0A3D8HH22_9BACT</name>
<reference evidence="2 3" key="1">
    <citation type="submission" date="2018-07" db="EMBL/GenBank/DDBJ databases">
        <title>Parabacteroides acidifaciens nov. sp., isolated from human feces.</title>
        <authorList>
            <person name="Wang Y.J."/>
        </authorList>
    </citation>
    <scope>NUCLEOTIDE SEQUENCE [LARGE SCALE GENOMIC DNA]</scope>
    <source>
        <strain evidence="2 3">426-9</strain>
    </source>
</reference>
<evidence type="ECO:0000313" key="4">
    <source>
        <dbReference type="Proteomes" id="UP000629596"/>
    </source>
</evidence>
<dbReference type="PROSITE" id="PS51257">
    <property type="entry name" value="PROKAR_LIPOPROTEIN"/>
    <property type="match status" value="1"/>
</dbReference>
<dbReference type="EMBL" id="JACRTI010000007">
    <property type="protein sequence ID" value="MBC8600979.1"/>
    <property type="molecule type" value="Genomic_DNA"/>
</dbReference>
<dbReference type="SUPFAM" id="SSF48452">
    <property type="entry name" value="TPR-like"/>
    <property type="match status" value="1"/>
</dbReference>
<evidence type="ECO:0000313" key="3">
    <source>
        <dbReference type="Proteomes" id="UP000256321"/>
    </source>
</evidence>
<gene>
    <name evidence="2" type="ORF">DWU89_04570</name>
    <name evidence="1" type="ORF">H8784_04495</name>
</gene>
<dbReference type="Proteomes" id="UP000256321">
    <property type="component" value="Unassembled WGS sequence"/>
</dbReference>
<protein>
    <submittedName>
        <fullName evidence="2">Tetratricopeptide repeat protein</fullName>
    </submittedName>
</protein>
<sequence length="411" mass="47579">MIHKIRLVIFACLLVACTPTGREDIATTGTLLRQAAFYKEQLQYLPALETYRQAIRQAEKEKDSTALSLAYLETGKIYRNQSLKPKALQSEKTALAYAEGTACDSLRIALYREMADIYALSGQTDSAFHYYQKAGCRIRQAQILQQTGKQKEAEAILKTELEQTRSQEENAELYLALADLQISWGQLKEAEKNLSRLPPSHPHLYAALSRIAQSRGDSLQADFYHKSYLHYQDALRKEMEQNQVTQLLRTSEQKEWEARLSDSQKTQQGQMYVWIALLVSCGTGAWGYSRYRLKRTADSLSETDFLSSEIYLRFHRKEEWKPTPKDWEELLQAFNRAYPEFRERLKRKIPKLSEQEWRMCCLIKMEVPPSTAAMLLCCTNQAISMRRVRLYQKTTGEKGTPEQCDAFIRDF</sequence>
<dbReference type="AlphaFoldDB" id="A0A3D8HH22"/>
<dbReference type="EMBL" id="QREV01000007">
    <property type="protein sequence ID" value="RDU50256.1"/>
    <property type="molecule type" value="Genomic_DNA"/>
</dbReference>
<accession>A0A3D8HH22</accession>
<evidence type="ECO:0000313" key="1">
    <source>
        <dbReference type="EMBL" id="MBC8600979.1"/>
    </source>
</evidence>
<reference evidence="1 4" key="2">
    <citation type="submission" date="2020-08" db="EMBL/GenBank/DDBJ databases">
        <title>Genome public.</title>
        <authorList>
            <person name="Liu C."/>
            <person name="Sun Q."/>
        </authorList>
    </citation>
    <scope>NUCLEOTIDE SEQUENCE [LARGE SCALE GENOMIC DNA]</scope>
    <source>
        <strain evidence="1 4">426_9</strain>
    </source>
</reference>
<dbReference type="InterPro" id="IPR011990">
    <property type="entry name" value="TPR-like_helical_dom_sf"/>
</dbReference>
<evidence type="ECO:0000313" key="2">
    <source>
        <dbReference type="EMBL" id="RDU50256.1"/>
    </source>
</evidence>
<keyword evidence="4" id="KW-1185">Reference proteome</keyword>
<comment type="caution">
    <text evidence="2">The sequence shown here is derived from an EMBL/GenBank/DDBJ whole genome shotgun (WGS) entry which is preliminary data.</text>
</comment>
<dbReference type="RefSeq" id="WP_115498578.1">
    <property type="nucleotide sequence ID" value="NZ_JACRTI010000007.1"/>
</dbReference>
<proteinExistence type="predicted"/>
<dbReference type="Proteomes" id="UP000629596">
    <property type="component" value="Unassembled WGS sequence"/>
</dbReference>